<sequence length="115" mass="13113">MFDLSWIDLIILVLASFRLTHLIVFDEITSFLRNPFYQVLYVPDESGQMVRDFHFKGGRVRQWMGRLLSCHWCVGIWVGALIVGLYMYVPAAYPLLLLLAIAGAAAVIETKLYSS</sequence>
<name>A0A220MCQ8_9BACL</name>
<dbReference type="Proteomes" id="UP000197781">
    <property type="component" value="Chromosome"/>
</dbReference>
<dbReference type="Pfam" id="PF07098">
    <property type="entry name" value="DUF1360"/>
    <property type="match status" value="1"/>
</dbReference>
<dbReference type="AlphaFoldDB" id="A0A220MCQ8"/>
<reference evidence="2 3" key="1">
    <citation type="submission" date="2016-11" db="EMBL/GenBank/DDBJ databases">
        <authorList>
            <person name="Jaros S."/>
            <person name="Januszkiewicz K."/>
            <person name="Wedrychowicz H."/>
        </authorList>
    </citation>
    <scope>NUCLEOTIDE SEQUENCE [LARGE SCALE GENOMIC DNA]</scope>
    <source>
        <strain evidence="2 3">NF2</strain>
    </source>
</reference>
<dbReference type="EMBL" id="CP018145">
    <property type="protein sequence ID" value="ASJ52766.1"/>
    <property type="molecule type" value="Genomic_DNA"/>
</dbReference>
<evidence type="ECO:0000256" key="1">
    <source>
        <dbReference type="SAM" id="Phobius"/>
    </source>
</evidence>
<evidence type="ECO:0000313" key="3">
    <source>
        <dbReference type="Proteomes" id="UP000197781"/>
    </source>
</evidence>
<gene>
    <name evidence="2" type="ORF">BP422_03880</name>
</gene>
<organism evidence="2 3">
    <name type="scientific">Brevibacillus formosus</name>
    <dbReference type="NCBI Taxonomy" id="54913"/>
    <lineage>
        <taxon>Bacteria</taxon>
        <taxon>Bacillati</taxon>
        <taxon>Bacillota</taxon>
        <taxon>Bacilli</taxon>
        <taxon>Bacillales</taxon>
        <taxon>Paenibacillaceae</taxon>
        <taxon>Brevibacillus</taxon>
    </lineage>
</organism>
<protein>
    <submittedName>
        <fullName evidence="2">Sporulation protein</fullName>
    </submittedName>
</protein>
<evidence type="ECO:0000313" key="2">
    <source>
        <dbReference type="EMBL" id="ASJ52766.1"/>
    </source>
</evidence>
<feature type="transmembrane region" description="Helical" evidence="1">
    <location>
        <begin position="67"/>
        <end position="89"/>
    </location>
</feature>
<feature type="transmembrane region" description="Helical" evidence="1">
    <location>
        <begin position="6"/>
        <end position="25"/>
    </location>
</feature>
<keyword evidence="1" id="KW-0812">Transmembrane</keyword>
<dbReference type="RefSeq" id="WP_088906649.1">
    <property type="nucleotide sequence ID" value="NZ_CP018145.1"/>
</dbReference>
<proteinExistence type="predicted"/>
<dbReference type="InterPro" id="IPR010773">
    <property type="entry name" value="Mycophage_PG1_Gp7"/>
</dbReference>
<keyword evidence="1" id="KW-1133">Transmembrane helix</keyword>
<dbReference type="KEGG" id="bfm:BP422_03880"/>
<accession>A0A220MCQ8</accession>
<keyword evidence="1" id="KW-0472">Membrane</keyword>